<keyword evidence="3" id="KW-1185">Reference proteome</keyword>
<protein>
    <submittedName>
        <fullName evidence="2">S8 family peptidase</fullName>
    </submittedName>
</protein>
<dbReference type="InterPro" id="IPR034074">
    <property type="entry name" value="Y4bN_pept_dom"/>
</dbReference>
<comment type="caution">
    <text evidence="2">The sequence shown here is derived from an EMBL/GenBank/DDBJ whole genome shotgun (WGS) entry which is preliminary data.</text>
</comment>
<organism evidence="2 3">
    <name type="scientific">Deinococcus antarcticus</name>
    <dbReference type="NCBI Taxonomy" id="1298767"/>
    <lineage>
        <taxon>Bacteria</taxon>
        <taxon>Thermotogati</taxon>
        <taxon>Deinococcota</taxon>
        <taxon>Deinococci</taxon>
        <taxon>Deinococcales</taxon>
        <taxon>Deinococcaceae</taxon>
        <taxon>Deinococcus</taxon>
    </lineage>
</organism>
<evidence type="ECO:0000313" key="3">
    <source>
        <dbReference type="Proteomes" id="UP001595748"/>
    </source>
</evidence>
<dbReference type="EMBL" id="JBHRZF010000232">
    <property type="protein sequence ID" value="MFC3863142.1"/>
    <property type="molecule type" value="Genomic_DNA"/>
</dbReference>
<evidence type="ECO:0000259" key="1">
    <source>
        <dbReference type="Pfam" id="PF00082"/>
    </source>
</evidence>
<gene>
    <name evidence="2" type="ORF">ACFOPQ_20480</name>
</gene>
<proteinExistence type="predicted"/>
<dbReference type="Gene3D" id="3.40.50.200">
    <property type="entry name" value="Peptidase S8/S53 domain"/>
    <property type="match status" value="1"/>
</dbReference>
<dbReference type="RefSeq" id="WP_380081076.1">
    <property type="nucleotide sequence ID" value="NZ_JBHRZF010000232.1"/>
</dbReference>
<reference evidence="3" key="1">
    <citation type="journal article" date="2019" name="Int. J. Syst. Evol. Microbiol.">
        <title>The Global Catalogue of Microorganisms (GCM) 10K type strain sequencing project: providing services to taxonomists for standard genome sequencing and annotation.</title>
        <authorList>
            <consortium name="The Broad Institute Genomics Platform"/>
            <consortium name="The Broad Institute Genome Sequencing Center for Infectious Disease"/>
            <person name="Wu L."/>
            <person name="Ma J."/>
        </authorList>
    </citation>
    <scope>NUCLEOTIDE SEQUENCE [LARGE SCALE GENOMIC DNA]</scope>
    <source>
        <strain evidence="3">CCTCC AB 2013263</strain>
    </source>
</reference>
<feature type="domain" description="Peptidase S8/S53" evidence="1">
    <location>
        <begin position="272"/>
        <end position="614"/>
    </location>
</feature>
<dbReference type="CDD" id="cd04847">
    <property type="entry name" value="Peptidases_S8_Subtilisin_like_2"/>
    <property type="match status" value="1"/>
</dbReference>
<evidence type="ECO:0000313" key="2">
    <source>
        <dbReference type="EMBL" id="MFC3863142.1"/>
    </source>
</evidence>
<dbReference type="InterPro" id="IPR036852">
    <property type="entry name" value="Peptidase_S8/S53_dom_sf"/>
</dbReference>
<dbReference type="SUPFAM" id="SSF52743">
    <property type="entry name" value="Subtilisin-like"/>
    <property type="match status" value="1"/>
</dbReference>
<dbReference type="Proteomes" id="UP001595748">
    <property type="component" value="Unassembled WGS sequence"/>
</dbReference>
<sequence>MPIARNKSHLRLQTGITREFFQPLNAGSRDQATPLRNAGAHAAKLKASLVSAVTSAKSVLTQRESALEVGEPRVYLSFELSDASPESTQSLVSRRRDAELAVVNEMGVHPTATVTIPETKVDQYVQELTAKIDAYSSTGGERSKKLISRLEHVSYANLRAIYTDDPATFPDEQTSIWWEVWTRPEDAAALETVAQRLTLELGEGRLHFPERVVVPIHATPTQLEKLYVNSSAVVELRQSQDNPDTFMNMGNADQVEWTDELLTRVKQVKTDTEVAVLILDAGTTQGHSLIKPFLHPNDWQSYKSSWGPDENSRTGMKGHGTAMAGLALYGELMPALLSTQPLVVRHVLETNKILPPNGAHPRALYGAITREAIEALEITNPTRKRVICMAVTSDYQTRFGRPSSWSAAIDQLAYGEDDEDHRRLIVLAAGNIRHLIDPTLHTDYIELNRGVDAQVESPAQAWNALTVGAYTEKDTVPATLPGYKPYAPHGDLSPTSRTSYAWDKQWPVKPDVVFEGGNLVSDGLCTSRESCMTLLTTGHDPTTSQFADFSDTSAASALAAQMAAEVYAEHQNYRAETVRGLIVHSAQWTSAMRGRLGRSTMPEKVDVLRHYGYGVPDLGRARNSASNDVTLIAEAKLQPFRLDGGAVKMGEMALHTLPWSPAELAELENTQLEMRVTLSYFVEPNPSERGHELRYRYASHGLRFDLKGRVETEEHFRQRINKIARGEGGYSAADAGASANWAIGPKIRQMAGSIYSDWWQGPAVELAGCDGLIVYPTSGWWKENRKLPYYEKEANYTLIISIRTVDPESTVDIYTPIFNAIQAEISNVTEI</sequence>
<dbReference type="InterPro" id="IPR000209">
    <property type="entry name" value="Peptidase_S8/S53_dom"/>
</dbReference>
<name>A0ABV8AF75_9DEIO</name>
<accession>A0ABV8AF75</accession>
<dbReference type="Pfam" id="PF00082">
    <property type="entry name" value="Peptidase_S8"/>
    <property type="match status" value="1"/>
</dbReference>